<feature type="transmembrane region" description="Helical" evidence="1">
    <location>
        <begin position="310"/>
        <end position="334"/>
    </location>
</feature>
<feature type="transmembrane region" description="Helical" evidence="1">
    <location>
        <begin position="134"/>
        <end position="150"/>
    </location>
</feature>
<accession>A0A1M6DN85</accession>
<evidence type="ECO:0000313" key="2">
    <source>
        <dbReference type="EMBL" id="SHI74641.1"/>
    </source>
</evidence>
<reference evidence="2 3" key="1">
    <citation type="submission" date="2016-11" db="EMBL/GenBank/DDBJ databases">
        <authorList>
            <person name="Jaros S."/>
            <person name="Januszkiewicz K."/>
            <person name="Wedrychowicz H."/>
        </authorList>
    </citation>
    <scope>NUCLEOTIDE SEQUENCE [LARGE SCALE GENOMIC DNA]</scope>
    <source>
        <strain evidence="2 3">DSM 6191</strain>
    </source>
</reference>
<feature type="transmembrane region" description="Helical" evidence="1">
    <location>
        <begin position="341"/>
        <end position="357"/>
    </location>
</feature>
<keyword evidence="1" id="KW-1133">Transmembrane helix</keyword>
<dbReference type="EMBL" id="FQXU01000019">
    <property type="protein sequence ID" value="SHI74641.1"/>
    <property type="molecule type" value="Genomic_DNA"/>
</dbReference>
<feature type="transmembrane region" description="Helical" evidence="1">
    <location>
        <begin position="107"/>
        <end position="127"/>
    </location>
</feature>
<evidence type="ECO:0008006" key="4">
    <source>
        <dbReference type="Google" id="ProtNLM"/>
    </source>
</evidence>
<feature type="transmembrane region" description="Helical" evidence="1">
    <location>
        <begin position="70"/>
        <end position="87"/>
    </location>
</feature>
<feature type="transmembrane region" description="Helical" evidence="1">
    <location>
        <begin position="30"/>
        <end position="50"/>
    </location>
</feature>
<name>A0A1M6DN85_9CLOT</name>
<feature type="transmembrane region" description="Helical" evidence="1">
    <location>
        <begin position="179"/>
        <end position="198"/>
    </location>
</feature>
<keyword evidence="1" id="KW-0812">Transmembrane</keyword>
<dbReference type="Proteomes" id="UP000184241">
    <property type="component" value="Unassembled WGS sequence"/>
</dbReference>
<evidence type="ECO:0000256" key="1">
    <source>
        <dbReference type="SAM" id="Phobius"/>
    </source>
</evidence>
<organism evidence="2 3">
    <name type="scientific">Clostridium intestinale DSM 6191</name>
    <dbReference type="NCBI Taxonomy" id="1121320"/>
    <lineage>
        <taxon>Bacteria</taxon>
        <taxon>Bacillati</taxon>
        <taxon>Bacillota</taxon>
        <taxon>Clostridia</taxon>
        <taxon>Eubacteriales</taxon>
        <taxon>Clostridiaceae</taxon>
        <taxon>Clostridium</taxon>
    </lineage>
</organism>
<dbReference type="RefSeq" id="WP_073022588.1">
    <property type="nucleotide sequence ID" value="NZ_FQXU01000019.1"/>
</dbReference>
<evidence type="ECO:0000313" key="3">
    <source>
        <dbReference type="Proteomes" id="UP000184241"/>
    </source>
</evidence>
<protein>
    <recommendedName>
        <fullName evidence="4">Oligosaccharide repeat unit polymerase</fullName>
    </recommendedName>
</protein>
<sequence length="396" mass="46338">MINPYFVYFISFVGVQIVYLFGWSDVYPNISLSLILFNIITFIITLILGVKHYKKNKNKFYITEHSNKRLLPLIFLFVGYFAEYMYTDGMPLTNPKIVYAEYTGIPTLHVILFTFTIFYSTYLFYLFISNKNKWVFISFLSTLLPAILLISRGMLMNIFLGCFFVYAQYVISKKKLSKTVIVGIVSVVLVFLYMFGLFGNYRSNPRTRNVFNTNYVLRIGEATEDFRNSHIPKELFWSYIYISSPLANLQKNINEYEYEINAENLRKFVTVEIIPDFISKRISSTYYEDISKKVKLIKRELVVGTMYMGAYYYIGWVGIIGLFLYMLLIITVYMKIVKNSKEFYVVGIAMLCNIIVLNTFSNILAFSGMVFQLAYPVMFIVIQKCIKKYRTLYQGG</sequence>
<proteinExistence type="predicted"/>
<gene>
    <name evidence="2" type="ORF">SAMN02745941_04273</name>
</gene>
<keyword evidence="1" id="KW-0472">Membrane</keyword>
<feature type="transmembrane region" description="Helical" evidence="1">
    <location>
        <begin position="5"/>
        <end position="24"/>
    </location>
</feature>
<dbReference type="AlphaFoldDB" id="A0A1M6DN85"/>